<organism evidence="1 2">
    <name type="scientific">Nguyenibacter vanlangensis</name>
    <dbReference type="NCBI Taxonomy" id="1216886"/>
    <lineage>
        <taxon>Bacteria</taxon>
        <taxon>Pseudomonadati</taxon>
        <taxon>Pseudomonadota</taxon>
        <taxon>Alphaproteobacteria</taxon>
        <taxon>Acetobacterales</taxon>
        <taxon>Acetobacteraceae</taxon>
        <taxon>Nguyenibacter</taxon>
    </lineage>
</organism>
<dbReference type="Proteomes" id="UP001449795">
    <property type="component" value="Chromosome"/>
</dbReference>
<dbReference type="RefSeq" id="WP_342629139.1">
    <property type="nucleotide sequence ID" value="NZ_CP152276.1"/>
</dbReference>
<accession>A0ABZ3D7P0</accession>
<evidence type="ECO:0000313" key="1">
    <source>
        <dbReference type="EMBL" id="XAE43775.1"/>
    </source>
</evidence>
<protein>
    <submittedName>
        <fullName evidence="1">Uncharacterized protein</fullName>
    </submittedName>
</protein>
<evidence type="ECO:0000313" key="2">
    <source>
        <dbReference type="Proteomes" id="UP001449795"/>
    </source>
</evidence>
<proteinExistence type="predicted"/>
<name>A0ABZ3D7P0_9PROT</name>
<sequence length="538" mass="60161">MIVSSDMTRQVVLDMNPFAVLDVTTRDTRERIYDAVEDRSLIVDLDSCNEARAILTAPRRRFEAELGWFPGIAPTTAKRALGARNLEDIEALSIGGLALANALTTCAVRRPPASLDQLVAFLTTISAAIDSVSLETTLRDVNEDREIAGFPPFTSADTAEEMLRDRRQIWRSDVVSVLARMPTHLMIEGLYLASERMAQGGSFPQFMHSLVEDYGLRAQPFLQNEMAGAIRLIEKAQIIAGSHPRALSPLIDALAELLTTWEKVTKPIQLTMTHLGRIDPDSERLGYLIRDLSIDLYNQHCLTDEARRLSVLLSKRFSSLPELAGRIGEDQDALDRLAREATEREAEIAYAADIGIFRKSRLSINSRRLEWKGQHYDVKQIRSARWGAIKKSVNGIPAGTDYLIAWSDENRTAIVKFRKGIIYEAFIERLLRVLAEPMLSAMTLGLQNGREFHFGGAAIRDNSVTLPCTKIFGKKRTEFGWGEVTVRNADGFFIIEGPPRSKASVRLSFRNVANVHFLEILVRTAFQNGRTQLSTAFA</sequence>
<gene>
    <name evidence="1" type="ORF">AAC691_04865</name>
</gene>
<keyword evidence="2" id="KW-1185">Reference proteome</keyword>
<reference evidence="1 2" key="1">
    <citation type="submission" date="2024-04" db="EMBL/GenBank/DDBJ databases">
        <title>Complete genome sequence of Nguyenibacter vanlangesis HBCM-1154, a strain capable of nitrogen fixation, IAA production, and phosphorus solubilization isolated from sugarcane soil.</title>
        <authorList>
            <person name="MY HANH P."/>
        </authorList>
    </citation>
    <scope>NUCLEOTIDE SEQUENCE [LARGE SCALE GENOMIC DNA]</scope>
    <source>
        <strain evidence="1 2">HBCM 1154</strain>
    </source>
</reference>
<dbReference type="EMBL" id="CP152276">
    <property type="protein sequence ID" value="XAE43775.1"/>
    <property type="molecule type" value="Genomic_DNA"/>
</dbReference>